<dbReference type="InterPro" id="IPR011701">
    <property type="entry name" value="MFS"/>
</dbReference>
<feature type="transmembrane region" description="Helical" evidence="5">
    <location>
        <begin position="120"/>
        <end position="138"/>
    </location>
</feature>
<evidence type="ECO:0000256" key="1">
    <source>
        <dbReference type="ARBA" id="ARBA00004141"/>
    </source>
</evidence>
<evidence type="ECO:0000256" key="3">
    <source>
        <dbReference type="ARBA" id="ARBA00022989"/>
    </source>
</evidence>
<gene>
    <name evidence="6" type="ORF">MBRA_09550</name>
</gene>
<evidence type="ECO:0000256" key="4">
    <source>
        <dbReference type="ARBA" id="ARBA00023136"/>
    </source>
</evidence>
<sequence>MLVYTIIEAPQRGWRSNTTLSGFAIALGLALAFVALERRAEHPMLDVRLFTDRRFSAASGAVTVTFFALAGFIFLITQYFQVRREFSPLSTGARILPVAVSIAVGSLFGGLLAPRVGTRAVVVTGLISFGTAMAWIAGSVEADAPYWTLIVPQMLFMGLGMGLIATPATESIMLVLPPARAGIGSAVNDATRELGSTLGVAVVGSVFSSIFGTRLLDTAFAATGKAVEAAGSVPVAFRIAAGNPGLLVAAQDSFLSGLAVACTVVAGLCYVAALAGMVALPGRRFQPPLPTSAERWQSVGMA</sequence>
<dbReference type="Gene3D" id="1.20.1250.20">
    <property type="entry name" value="MFS general substrate transporter like domains"/>
    <property type="match status" value="1"/>
</dbReference>
<name>A0ABN6AZ80_9MYCO</name>
<dbReference type="Proteomes" id="UP000467379">
    <property type="component" value="Chromosome"/>
</dbReference>
<feature type="transmembrane region" description="Helical" evidence="5">
    <location>
        <begin position="150"/>
        <end position="176"/>
    </location>
</feature>
<keyword evidence="2 5" id="KW-0812">Transmembrane</keyword>
<keyword evidence="4 5" id="KW-0472">Membrane</keyword>
<feature type="transmembrane region" description="Helical" evidence="5">
    <location>
        <begin position="197"/>
        <end position="216"/>
    </location>
</feature>
<feature type="transmembrane region" description="Helical" evidence="5">
    <location>
        <begin position="20"/>
        <end position="36"/>
    </location>
</feature>
<proteinExistence type="predicted"/>
<comment type="subcellular location">
    <subcellularLocation>
        <location evidence="1">Membrane</location>
        <topology evidence="1">Multi-pass membrane protein</topology>
    </subcellularLocation>
</comment>
<feature type="transmembrane region" description="Helical" evidence="5">
    <location>
        <begin position="92"/>
        <end position="113"/>
    </location>
</feature>
<feature type="transmembrane region" description="Helical" evidence="5">
    <location>
        <begin position="57"/>
        <end position="80"/>
    </location>
</feature>
<organism evidence="6 7">
    <name type="scientific">Mycobacterium branderi</name>
    <dbReference type="NCBI Taxonomy" id="43348"/>
    <lineage>
        <taxon>Bacteria</taxon>
        <taxon>Bacillati</taxon>
        <taxon>Actinomycetota</taxon>
        <taxon>Actinomycetes</taxon>
        <taxon>Mycobacteriales</taxon>
        <taxon>Mycobacteriaceae</taxon>
        <taxon>Mycobacterium</taxon>
    </lineage>
</organism>
<dbReference type="Pfam" id="PF07690">
    <property type="entry name" value="MFS_1"/>
    <property type="match status" value="1"/>
</dbReference>
<feature type="transmembrane region" description="Helical" evidence="5">
    <location>
        <begin position="254"/>
        <end position="280"/>
    </location>
</feature>
<accession>A0ABN6AZ80</accession>
<dbReference type="SUPFAM" id="SSF103473">
    <property type="entry name" value="MFS general substrate transporter"/>
    <property type="match status" value="1"/>
</dbReference>
<evidence type="ECO:0000256" key="5">
    <source>
        <dbReference type="SAM" id="Phobius"/>
    </source>
</evidence>
<reference evidence="6 7" key="1">
    <citation type="journal article" date="2019" name="Emerg. Microbes Infect.">
        <title>Comprehensive subspecies identification of 175 nontuberculous mycobacteria species based on 7547 genomic profiles.</title>
        <authorList>
            <person name="Matsumoto Y."/>
            <person name="Kinjo T."/>
            <person name="Motooka D."/>
            <person name="Nabeya D."/>
            <person name="Jung N."/>
            <person name="Uechi K."/>
            <person name="Horii T."/>
            <person name="Iida T."/>
            <person name="Fujita J."/>
            <person name="Nakamura S."/>
        </authorList>
    </citation>
    <scope>NUCLEOTIDE SEQUENCE [LARGE SCALE GENOMIC DNA]</scope>
    <source>
        <strain evidence="6 7">JCM 12687</strain>
    </source>
</reference>
<keyword evidence="3 5" id="KW-1133">Transmembrane helix</keyword>
<dbReference type="InterPro" id="IPR036259">
    <property type="entry name" value="MFS_trans_sf"/>
</dbReference>
<dbReference type="EMBL" id="AP022606">
    <property type="protein sequence ID" value="BBZ10760.1"/>
    <property type="molecule type" value="Genomic_DNA"/>
</dbReference>
<protein>
    <recommendedName>
        <fullName evidence="8">MFS transporter</fullName>
    </recommendedName>
</protein>
<evidence type="ECO:0008006" key="8">
    <source>
        <dbReference type="Google" id="ProtNLM"/>
    </source>
</evidence>
<evidence type="ECO:0000313" key="6">
    <source>
        <dbReference type="EMBL" id="BBZ10760.1"/>
    </source>
</evidence>
<evidence type="ECO:0000313" key="7">
    <source>
        <dbReference type="Proteomes" id="UP000467379"/>
    </source>
</evidence>
<dbReference type="PANTHER" id="PTHR42718">
    <property type="entry name" value="MAJOR FACILITATOR SUPERFAMILY MULTIDRUG TRANSPORTER MFSC"/>
    <property type="match status" value="1"/>
</dbReference>
<dbReference type="RefSeq" id="WP_197945468.1">
    <property type="nucleotide sequence ID" value="NZ_AP022606.1"/>
</dbReference>
<dbReference type="PANTHER" id="PTHR42718:SF42">
    <property type="entry name" value="EXPORT PROTEIN"/>
    <property type="match status" value="1"/>
</dbReference>
<evidence type="ECO:0000256" key="2">
    <source>
        <dbReference type="ARBA" id="ARBA00022692"/>
    </source>
</evidence>
<keyword evidence="7" id="KW-1185">Reference proteome</keyword>